<gene>
    <name evidence="1" type="ORF">HAX54_004168</name>
</gene>
<sequence length="208" mass="23620">MQLGLVQPVTPYYVNSNVKGFDPTVRCEYHSNTQGHNTENCWTLKRIIEKLLDDKTILIHNEETTNVTNNPLLAHDNGHVVGMISDDREYKQMGGMIMALNPSEEGMSMDTKPIRKAPFIVKGASLGSSPKNSAKLILYVPMKEKEVPTTGPKLYVPSGFLRKWAKERKKKIWKFPKPIPHIAQSFAKPRYDTKPDLVIQDDVEKKCQ</sequence>
<proteinExistence type="predicted"/>
<reference evidence="1 2" key="1">
    <citation type="journal article" date="2021" name="BMC Genomics">
        <title>Datura genome reveals duplications of psychoactive alkaloid biosynthetic genes and high mutation rate following tissue culture.</title>
        <authorList>
            <person name="Rajewski A."/>
            <person name="Carter-House D."/>
            <person name="Stajich J."/>
            <person name="Litt A."/>
        </authorList>
    </citation>
    <scope>NUCLEOTIDE SEQUENCE [LARGE SCALE GENOMIC DNA]</scope>
    <source>
        <strain evidence="1">AR-01</strain>
    </source>
</reference>
<dbReference type="EMBL" id="JACEIK010000119">
    <property type="protein sequence ID" value="MCD7450179.1"/>
    <property type="molecule type" value="Genomic_DNA"/>
</dbReference>
<accession>A0ABS8RU75</accession>
<dbReference type="PANTHER" id="PTHR32108:SF9">
    <property type="entry name" value="REVERSE TRANSCRIPTASE RNASE H-LIKE DOMAIN-CONTAINING PROTEIN"/>
    <property type="match status" value="1"/>
</dbReference>
<evidence type="ECO:0000313" key="1">
    <source>
        <dbReference type="EMBL" id="MCD7450179.1"/>
    </source>
</evidence>
<dbReference type="Proteomes" id="UP000823775">
    <property type="component" value="Unassembled WGS sequence"/>
</dbReference>
<evidence type="ECO:0000313" key="2">
    <source>
        <dbReference type="Proteomes" id="UP000823775"/>
    </source>
</evidence>
<name>A0ABS8RU75_DATST</name>
<organism evidence="1 2">
    <name type="scientific">Datura stramonium</name>
    <name type="common">Jimsonweed</name>
    <name type="synonym">Common thornapple</name>
    <dbReference type="NCBI Taxonomy" id="4076"/>
    <lineage>
        <taxon>Eukaryota</taxon>
        <taxon>Viridiplantae</taxon>
        <taxon>Streptophyta</taxon>
        <taxon>Embryophyta</taxon>
        <taxon>Tracheophyta</taxon>
        <taxon>Spermatophyta</taxon>
        <taxon>Magnoliopsida</taxon>
        <taxon>eudicotyledons</taxon>
        <taxon>Gunneridae</taxon>
        <taxon>Pentapetalae</taxon>
        <taxon>asterids</taxon>
        <taxon>lamiids</taxon>
        <taxon>Solanales</taxon>
        <taxon>Solanaceae</taxon>
        <taxon>Solanoideae</taxon>
        <taxon>Datureae</taxon>
        <taxon>Datura</taxon>
    </lineage>
</organism>
<protein>
    <submittedName>
        <fullName evidence="1">Uncharacterized protein</fullName>
    </submittedName>
</protein>
<dbReference type="PANTHER" id="PTHR32108">
    <property type="entry name" value="DNA-DIRECTED RNA POLYMERASE SUBUNIT ALPHA"/>
    <property type="match status" value="1"/>
</dbReference>
<comment type="caution">
    <text evidence="1">The sequence shown here is derived from an EMBL/GenBank/DDBJ whole genome shotgun (WGS) entry which is preliminary data.</text>
</comment>
<feature type="non-terminal residue" evidence="1">
    <location>
        <position position="208"/>
    </location>
</feature>
<keyword evidence="2" id="KW-1185">Reference proteome</keyword>